<organism evidence="3 4">
    <name type="scientific">Sulfurimonas paralvinellae</name>
    <dbReference type="NCBI Taxonomy" id="317658"/>
    <lineage>
        <taxon>Bacteria</taxon>
        <taxon>Pseudomonadati</taxon>
        <taxon>Campylobacterota</taxon>
        <taxon>Epsilonproteobacteria</taxon>
        <taxon>Campylobacterales</taxon>
        <taxon>Sulfurimonadaceae</taxon>
        <taxon>Sulfurimonas</taxon>
    </lineage>
</organism>
<gene>
    <name evidence="3" type="ORF">FM071_02750</name>
</gene>
<name>A0A7M1B6A2_9BACT</name>
<dbReference type="KEGG" id="spal:FM071_02750"/>
<feature type="signal peptide" evidence="2">
    <location>
        <begin position="1"/>
        <end position="21"/>
    </location>
</feature>
<keyword evidence="2" id="KW-0732">Signal</keyword>
<keyword evidence="1" id="KW-0812">Transmembrane</keyword>
<keyword evidence="4" id="KW-1185">Reference proteome</keyword>
<dbReference type="EMBL" id="CP041406">
    <property type="protein sequence ID" value="QOP45257.1"/>
    <property type="molecule type" value="Genomic_DNA"/>
</dbReference>
<feature type="transmembrane region" description="Helical" evidence="1">
    <location>
        <begin position="393"/>
        <end position="413"/>
    </location>
</feature>
<dbReference type="AlphaFoldDB" id="A0A7M1B6A2"/>
<sequence length="481" mass="54078">MKNLGKKIFITFILFTTAVYASVTARVEPPVVHSGETATYILTISGEKVHKPVLNDICGNQILGTSSQTSIEMVNMDYKKSYVLSYEFAPQKSCTIEPVNVEVDGKTEKSNAVKVVVKPASQDKDAPFVLSLKPSKEELYVGEPFVLNLELKQSKNAAVVDSKFIEPDFKGFWIKAKSQATRQETPEYIITRASYKLAPQREGNLTIKPAQLRIATRINRRDMWGSFMPQVKWRNYYSNEVKIHAKPLPNGAKIVGDFTISVKADKTEITSNEAVNVTVTVKGEGNLEDIGTFKPYIDGVNVFDEKIEIHGDALTQKLAFVSDKDFTIPPFKLAFYDLKTKQVRQIKTEPIHIKVKGSANASSSLNIKKEEPKITIKKAKETSVPATQNSVNYIWLAVVFISGLVIGIALMFFKPFKIARKEKSFNIKDEKLLLLKLLPYKDEDEEVKKIVDILEGNLYGGKKEKIDKKLLKEIIKKYDIA</sequence>
<evidence type="ECO:0000256" key="1">
    <source>
        <dbReference type="SAM" id="Phobius"/>
    </source>
</evidence>
<evidence type="ECO:0000313" key="4">
    <source>
        <dbReference type="Proteomes" id="UP000593580"/>
    </source>
</evidence>
<reference evidence="3 4" key="1">
    <citation type="submission" date="2019-07" db="EMBL/GenBank/DDBJ databases">
        <title>Sulfurimonas paralvinellae sp. nov., a novel mesophilic, hydrogen- and sulfur-oxidizing chemolithoautotroph within the Epsilonproteo- bacteria isolated from a deep-sea hydrothermal vent polychaete nest, reclassification of Thiomicrospira denitrificans as Sulfurimonas denitrificans comb. nov. and emended description of the genus Sulfurimonas.</title>
        <authorList>
            <person name="Wang S."/>
            <person name="Jiang L."/>
            <person name="Shao Z."/>
        </authorList>
    </citation>
    <scope>NUCLEOTIDE SEQUENCE [LARGE SCALE GENOMIC DNA]</scope>
    <source>
        <strain evidence="3 4">GO25</strain>
    </source>
</reference>
<dbReference type="Proteomes" id="UP000593580">
    <property type="component" value="Chromosome"/>
</dbReference>
<proteinExistence type="predicted"/>
<feature type="chain" id="PRO_5032492619" evidence="2">
    <location>
        <begin position="22"/>
        <end position="481"/>
    </location>
</feature>
<dbReference type="InterPro" id="IPR025738">
    <property type="entry name" value="BatD"/>
</dbReference>
<evidence type="ECO:0000256" key="2">
    <source>
        <dbReference type="SAM" id="SignalP"/>
    </source>
</evidence>
<keyword evidence="1" id="KW-0472">Membrane</keyword>
<protein>
    <submittedName>
        <fullName evidence="3">Protein BatD</fullName>
    </submittedName>
</protein>
<keyword evidence="1" id="KW-1133">Transmembrane helix</keyword>
<dbReference type="PANTHER" id="PTHR40940">
    <property type="entry name" value="PROTEIN BATD-RELATED"/>
    <property type="match status" value="1"/>
</dbReference>
<dbReference type="Pfam" id="PF13584">
    <property type="entry name" value="BatD"/>
    <property type="match status" value="3"/>
</dbReference>
<evidence type="ECO:0000313" key="3">
    <source>
        <dbReference type="EMBL" id="QOP45257.1"/>
    </source>
</evidence>
<dbReference type="PANTHER" id="PTHR40940:SF2">
    <property type="entry name" value="BATD"/>
    <property type="match status" value="1"/>
</dbReference>
<accession>A0A7M1B6A2</accession>